<dbReference type="EMBL" id="SNZP01000009">
    <property type="protein sequence ID" value="TDR77903.1"/>
    <property type="molecule type" value="Genomic_DNA"/>
</dbReference>
<dbReference type="SUPFAM" id="SSF53822">
    <property type="entry name" value="Periplasmic binding protein-like I"/>
    <property type="match status" value="1"/>
</dbReference>
<dbReference type="Proteomes" id="UP000295611">
    <property type="component" value="Unassembled WGS sequence"/>
</dbReference>
<comment type="subcellular location">
    <subcellularLocation>
        <location evidence="1">Cell envelope</location>
    </subcellularLocation>
</comment>
<feature type="signal peptide" evidence="4">
    <location>
        <begin position="1"/>
        <end position="22"/>
    </location>
</feature>
<comment type="similarity">
    <text evidence="2">Belongs to the bacterial solute-binding protein 2 family.</text>
</comment>
<evidence type="ECO:0000256" key="1">
    <source>
        <dbReference type="ARBA" id="ARBA00004196"/>
    </source>
</evidence>
<accession>A0A4R7B4X2</accession>
<dbReference type="PANTHER" id="PTHR46847:SF2">
    <property type="entry name" value="ABC TRANSPORTER SUGAR-BINDING PROTEIN"/>
    <property type="match status" value="1"/>
</dbReference>
<dbReference type="OrthoDB" id="9813037at2"/>
<evidence type="ECO:0000259" key="5">
    <source>
        <dbReference type="Pfam" id="PF13407"/>
    </source>
</evidence>
<dbReference type="Pfam" id="PF13407">
    <property type="entry name" value="Peripla_BP_4"/>
    <property type="match status" value="1"/>
</dbReference>
<dbReference type="RefSeq" id="WP_133681630.1">
    <property type="nucleotide sequence ID" value="NZ_SNZP01000009.1"/>
</dbReference>
<evidence type="ECO:0000256" key="2">
    <source>
        <dbReference type="ARBA" id="ARBA00007639"/>
    </source>
</evidence>
<comment type="caution">
    <text evidence="6">The sequence shown here is derived from an EMBL/GenBank/DDBJ whole genome shotgun (WGS) entry which is preliminary data.</text>
</comment>
<keyword evidence="7" id="KW-1185">Reference proteome</keyword>
<feature type="domain" description="Periplasmic binding protein" evidence="5">
    <location>
        <begin position="30"/>
        <end position="286"/>
    </location>
</feature>
<dbReference type="InterPro" id="IPR028082">
    <property type="entry name" value="Peripla_BP_I"/>
</dbReference>
<dbReference type="PANTHER" id="PTHR46847">
    <property type="entry name" value="D-ALLOSE-BINDING PERIPLASMIC PROTEIN-RELATED"/>
    <property type="match status" value="1"/>
</dbReference>
<dbReference type="Gene3D" id="3.40.50.2300">
    <property type="match status" value="2"/>
</dbReference>
<gene>
    <name evidence="6" type="ORF">DFP86_109150</name>
</gene>
<protein>
    <submittedName>
        <fullName evidence="6">Ribose transport system substrate-binding protein</fullName>
    </submittedName>
</protein>
<dbReference type="GO" id="GO:0030246">
    <property type="term" value="F:carbohydrate binding"/>
    <property type="evidence" value="ECO:0007669"/>
    <property type="project" value="UniProtKB-ARBA"/>
</dbReference>
<evidence type="ECO:0000256" key="4">
    <source>
        <dbReference type="SAM" id="SignalP"/>
    </source>
</evidence>
<name>A0A4R7B4X2_9NEIS</name>
<sequence>MKMYHSLLATALSTALALPALAAPHPLKSVGVAVNDLTNPFFVAMGKGAAQAARQLGGPGVKVTTVSSNYDLLTQVGQIENLIANKTDLILINAADPTGIAPVLKKARAAGIAVVAVDVGAEGADATVMSDNSMAGKEACRYIVKKLGGKGNVVIVNGPPVTATFARVAGCKAELGLAPGIRVLSENQNGRGNRDGGMAVMANLLTAHRKIDAVFAINDPTAIGAELAIRQAHRRDIKMIVSVDGAPDGEAALKRKNGLFAATAAQDPYLIAQKAVQLGYDILNGKRPAQPVVLIPTPLVTADNVERHTGWAKR</sequence>
<dbReference type="CDD" id="cd06321">
    <property type="entry name" value="PBP1_ABC_sugar_binding-like"/>
    <property type="match status" value="1"/>
</dbReference>
<evidence type="ECO:0000313" key="7">
    <source>
        <dbReference type="Proteomes" id="UP000295611"/>
    </source>
</evidence>
<evidence type="ECO:0000256" key="3">
    <source>
        <dbReference type="ARBA" id="ARBA00022729"/>
    </source>
</evidence>
<dbReference type="GO" id="GO:0030313">
    <property type="term" value="C:cell envelope"/>
    <property type="evidence" value="ECO:0007669"/>
    <property type="project" value="UniProtKB-SubCell"/>
</dbReference>
<proteinExistence type="inferred from homology"/>
<organism evidence="6 7">
    <name type="scientific">Paludibacterium purpuratum</name>
    <dbReference type="NCBI Taxonomy" id="1144873"/>
    <lineage>
        <taxon>Bacteria</taxon>
        <taxon>Pseudomonadati</taxon>
        <taxon>Pseudomonadota</taxon>
        <taxon>Betaproteobacteria</taxon>
        <taxon>Neisseriales</taxon>
        <taxon>Chromobacteriaceae</taxon>
        <taxon>Paludibacterium</taxon>
    </lineage>
</organism>
<dbReference type="AlphaFoldDB" id="A0A4R7B4X2"/>
<keyword evidence="3 4" id="KW-0732">Signal</keyword>
<dbReference type="InterPro" id="IPR025997">
    <property type="entry name" value="SBP_2_dom"/>
</dbReference>
<reference evidence="6 7" key="1">
    <citation type="submission" date="2019-03" db="EMBL/GenBank/DDBJ databases">
        <title>Genomic Encyclopedia of Type Strains, Phase III (KMG-III): the genomes of soil and plant-associated and newly described type strains.</title>
        <authorList>
            <person name="Whitman W."/>
        </authorList>
    </citation>
    <scope>NUCLEOTIDE SEQUENCE [LARGE SCALE GENOMIC DNA]</scope>
    <source>
        <strain evidence="6 7">CECT 8976</strain>
    </source>
</reference>
<feature type="chain" id="PRO_5020559647" evidence="4">
    <location>
        <begin position="23"/>
        <end position="314"/>
    </location>
</feature>
<evidence type="ECO:0000313" key="6">
    <source>
        <dbReference type="EMBL" id="TDR77903.1"/>
    </source>
</evidence>